<dbReference type="PANTHER" id="PTHR47352">
    <property type="entry name" value="CLASS I PEPTIDE CHAIN RELEASE FACTOR"/>
    <property type="match status" value="1"/>
</dbReference>
<proteinExistence type="predicted"/>
<name>A0A6L2KK69_TANCI</name>
<reference evidence="1" key="1">
    <citation type="journal article" date="2019" name="Sci. Rep.">
        <title>Draft genome of Tanacetum cinerariifolium, the natural source of mosquito coil.</title>
        <authorList>
            <person name="Yamashiro T."/>
            <person name="Shiraishi A."/>
            <person name="Satake H."/>
            <person name="Nakayama K."/>
        </authorList>
    </citation>
    <scope>NUCLEOTIDE SEQUENCE</scope>
</reference>
<feature type="non-terminal residue" evidence="1">
    <location>
        <position position="1"/>
    </location>
</feature>
<comment type="caution">
    <text evidence="1">The sequence shown here is derived from an EMBL/GenBank/DDBJ whole genome shotgun (WGS) entry which is preliminary data.</text>
</comment>
<dbReference type="PANTHER" id="PTHR47352:SF1">
    <property type="entry name" value="CLASS I PEPTIDE CHAIN RELEASE FACTOR"/>
    <property type="match status" value="1"/>
</dbReference>
<protein>
    <submittedName>
        <fullName evidence="1">Peptidyl-tRNA hydrolase ICT1, mitochondrial</fullName>
    </submittedName>
</protein>
<gene>
    <name evidence="1" type="ORF">Tci_020393</name>
</gene>
<accession>A0A6L2KK69</accession>
<evidence type="ECO:0000313" key="1">
    <source>
        <dbReference type="EMBL" id="GEU48415.1"/>
    </source>
</evidence>
<keyword evidence="1" id="KW-0378">Hydrolase</keyword>
<dbReference type="Gene3D" id="3.30.160.20">
    <property type="match status" value="1"/>
</dbReference>
<sequence length="224" mass="25823">REAYRKRLAEGCNMNRTRILAFKNKPLIVVEAIPRDLVCLVRQSKTVKARRYIPHVLNHLHNTSERTMFSRLLLGTPCIYGCYRCSDVQLWDSAANRLADINLELEQRIRTTTFLRPEEWMERLLKWSAYGQQLASGGNENLFHIWDRCMASANAPTQKRGNIEDALEKLHAIIDAASYVPPPPSEEQVKNITKIAAAAENKRLQNKKVLSQKKAFRRSQDSYD</sequence>
<dbReference type="AlphaFoldDB" id="A0A6L2KK69"/>
<dbReference type="EMBL" id="BKCJ010002418">
    <property type="protein sequence ID" value="GEU48415.1"/>
    <property type="molecule type" value="Genomic_DNA"/>
</dbReference>
<organism evidence="1">
    <name type="scientific">Tanacetum cinerariifolium</name>
    <name type="common">Dalmatian daisy</name>
    <name type="synonym">Chrysanthemum cinerariifolium</name>
    <dbReference type="NCBI Taxonomy" id="118510"/>
    <lineage>
        <taxon>Eukaryota</taxon>
        <taxon>Viridiplantae</taxon>
        <taxon>Streptophyta</taxon>
        <taxon>Embryophyta</taxon>
        <taxon>Tracheophyta</taxon>
        <taxon>Spermatophyta</taxon>
        <taxon>Magnoliopsida</taxon>
        <taxon>eudicotyledons</taxon>
        <taxon>Gunneridae</taxon>
        <taxon>Pentapetalae</taxon>
        <taxon>asterids</taxon>
        <taxon>campanulids</taxon>
        <taxon>Asterales</taxon>
        <taxon>Asteraceae</taxon>
        <taxon>Asteroideae</taxon>
        <taxon>Anthemideae</taxon>
        <taxon>Anthemidinae</taxon>
        <taxon>Tanacetum</taxon>
    </lineage>
</organism>
<dbReference type="GO" id="GO:0016787">
    <property type="term" value="F:hydrolase activity"/>
    <property type="evidence" value="ECO:0007669"/>
    <property type="project" value="UniProtKB-KW"/>
</dbReference>